<proteinExistence type="predicted"/>
<evidence type="ECO:0000313" key="1">
    <source>
        <dbReference type="EMBL" id="CAG8678795.1"/>
    </source>
</evidence>
<keyword evidence="2" id="KW-1185">Reference proteome</keyword>
<dbReference type="Proteomes" id="UP000789375">
    <property type="component" value="Unassembled WGS sequence"/>
</dbReference>
<gene>
    <name evidence="1" type="ORF">FMOSSE_LOCUS12776</name>
</gene>
<dbReference type="AlphaFoldDB" id="A0A9N9ELE8"/>
<organism evidence="1 2">
    <name type="scientific">Funneliformis mosseae</name>
    <name type="common">Endomycorrhizal fungus</name>
    <name type="synonym">Glomus mosseae</name>
    <dbReference type="NCBI Taxonomy" id="27381"/>
    <lineage>
        <taxon>Eukaryota</taxon>
        <taxon>Fungi</taxon>
        <taxon>Fungi incertae sedis</taxon>
        <taxon>Mucoromycota</taxon>
        <taxon>Glomeromycotina</taxon>
        <taxon>Glomeromycetes</taxon>
        <taxon>Glomerales</taxon>
        <taxon>Glomeraceae</taxon>
        <taxon>Funneliformis</taxon>
    </lineage>
</organism>
<dbReference type="EMBL" id="CAJVPP010006489">
    <property type="protein sequence ID" value="CAG8678795.1"/>
    <property type="molecule type" value="Genomic_DNA"/>
</dbReference>
<reference evidence="1" key="1">
    <citation type="submission" date="2021-06" db="EMBL/GenBank/DDBJ databases">
        <authorList>
            <person name="Kallberg Y."/>
            <person name="Tangrot J."/>
            <person name="Rosling A."/>
        </authorList>
    </citation>
    <scope>NUCLEOTIDE SEQUENCE</scope>
    <source>
        <strain evidence="1">87-6 pot B 2015</strain>
    </source>
</reference>
<sequence>MTRHRENRTLMMQINEFISNPIEKYYENSGNNQAVTLHLKILSNDLANARAKREI</sequence>
<protein>
    <submittedName>
        <fullName evidence="1">15252_t:CDS:1</fullName>
    </submittedName>
</protein>
<name>A0A9N9ELE8_FUNMO</name>
<accession>A0A9N9ELE8</accession>
<feature type="non-terminal residue" evidence="1">
    <location>
        <position position="55"/>
    </location>
</feature>
<evidence type="ECO:0000313" key="2">
    <source>
        <dbReference type="Proteomes" id="UP000789375"/>
    </source>
</evidence>
<comment type="caution">
    <text evidence="1">The sequence shown here is derived from an EMBL/GenBank/DDBJ whole genome shotgun (WGS) entry which is preliminary data.</text>
</comment>